<feature type="compositionally biased region" description="Basic and acidic residues" evidence="1">
    <location>
        <begin position="213"/>
        <end position="230"/>
    </location>
</feature>
<reference evidence="2 3" key="1">
    <citation type="journal article" date="2013" name="PLoS Genet.">
        <title>The genome and development-dependent transcriptomes of Pyronema confluens: a window into fungal evolution.</title>
        <authorList>
            <person name="Traeger S."/>
            <person name="Altegoer F."/>
            <person name="Freitag M."/>
            <person name="Gabaldon T."/>
            <person name="Kempken F."/>
            <person name="Kumar A."/>
            <person name="Marcet-Houben M."/>
            <person name="Poggeler S."/>
            <person name="Stajich J.E."/>
            <person name="Nowrousian M."/>
        </authorList>
    </citation>
    <scope>NUCLEOTIDE SEQUENCE [LARGE SCALE GENOMIC DNA]</scope>
    <source>
        <strain evidence="3">CBS 100304</strain>
        <tissue evidence="2">Vegetative mycelium</tissue>
    </source>
</reference>
<proteinExistence type="predicted"/>
<dbReference type="AlphaFoldDB" id="U4L734"/>
<gene>
    <name evidence="2" type="ORF">PCON_11879</name>
</gene>
<evidence type="ECO:0000256" key="1">
    <source>
        <dbReference type="SAM" id="MobiDB-lite"/>
    </source>
</evidence>
<feature type="compositionally biased region" description="Acidic residues" evidence="1">
    <location>
        <begin position="231"/>
        <end position="241"/>
    </location>
</feature>
<feature type="region of interest" description="Disordered" evidence="1">
    <location>
        <begin position="213"/>
        <end position="247"/>
    </location>
</feature>
<protein>
    <submittedName>
        <fullName evidence="2">Uncharacterized protein</fullName>
    </submittedName>
</protein>
<accession>U4L734</accession>
<sequence>MAPNHRMTPLILDDNYYPSIPALYVPQQANTARASVAISIRAEASVVVPITTSNMTTTQYDNRPAVAVQKTHRASYSNSTSIMTATQNDNQRRVTVQQTQRVSQINSTSIMTATQNHNQQTVSAQQTHRSWSFNCPPDQNRFAIREPQNQRVLVHNRSCGHSQRLLVAGSEIPQQQTPATPILTPLQQPVQAASGFQLMPDIQAQNVGGIKRSRFEDEGQYEENVKREKLTEEEEVEDTEMSDYVIL</sequence>
<evidence type="ECO:0000313" key="3">
    <source>
        <dbReference type="Proteomes" id="UP000018144"/>
    </source>
</evidence>
<name>U4L734_PYROM</name>
<evidence type="ECO:0000313" key="2">
    <source>
        <dbReference type="EMBL" id="CCX12285.1"/>
    </source>
</evidence>
<organism evidence="2 3">
    <name type="scientific">Pyronema omphalodes (strain CBS 100304)</name>
    <name type="common">Pyronema confluens</name>
    <dbReference type="NCBI Taxonomy" id="1076935"/>
    <lineage>
        <taxon>Eukaryota</taxon>
        <taxon>Fungi</taxon>
        <taxon>Dikarya</taxon>
        <taxon>Ascomycota</taxon>
        <taxon>Pezizomycotina</taxon>
        <taxon>Pezizomycetes</taxon>
        <taxon>Pezizales</taxon>
        <taxon>Pyronemataceae</taxon>
        <taxon>Pyronema</taxon>
    </lineage>
</organism>
<dbReference type="EMBL" id="HF935695">
    <property type="protein sequence ID" value="CCX12285.1"/>
    <property type="molecule type" value="Genomic_DNA"/>
</dbReference>
<dbReference type="Proteomes" id="UP000018144">
    <property type="component" value="Unassembled WGS sequence"/>
</dbReference>
<keyword evidence="3" id="KW-1185">Reference proteome</keyword>